<protein>
    <recommendedName>
        <fullName evidence="4">T9SS C-terminal target domain-containing protein</fullName>
    </recommendedName>
</protein>
<keyword evidence="1" id="KW-0732">Signal</keyword>
<dbReference type="Proteomes" id="UP000324383">
    <property type="component" value="Unassembled WGS sequence"/>
</dbReference>
<reference evidence="2 3" key="1">
    <citation type="submission" date="2019-07" db="EMBL/GenBank/DDBJ databases">
        <title>Draft Genome Sequences of Bacteroides pyogenes Strains Isolated from the Uterus Holstein Dairy Cows with Metritis.</title>
        <authorList>
            <person name="Cunha F."/>
            <person name="Galvao K.N."/>
            <person name="Jeon S.J."/>
            <person name="Jeong K.C."/>
        </authorList>
    </citation>
    <scope>NUCLEOTIDE SEQUENCE [LARGE SCALE GENOMIC DNA]</scope>
    <source>
        <strain evidence="2 3">KG-31</strain>
    </source>
</reference>
<evidence type="ECO:0000313" key="2">
    <source>
        <dbReference type="EMBL" id="TYK31825.1"/>
    </source>
</evidence>
<name>A0A5D3F6P4_9BACE</name>
<evidence type="ECO:0008006" key="4">
    <source>
        <dbReference type="Google" id="ProtNLM"/>
    </source>
</evidence>
<dbReference type="AlphaFoldDB" id="A0A5D3F6P4"/>
<evidence type="ECO:0000256" key="1">
    <source>
        <dbReference type="SAM" id="SignalP"/>
    </source>
</evidence>
<proteinExistence type="predicted"/>
<organism evidence="2 3">
    <name type="scientific">Bacteroides pyogenes</name>
    <dbReference type="NCBI Taxonomy" id="310300"/>
    <lineage>
        <taxon>Bacteria</taxon>
        <taxon>Pseudomonadati</taxon>
        <taxon>Bacteroidota</taxon>
        <taxon>Bacteroidia</taxon>
        <taxon>Bacteroidales</taxon>
        <taxon>Bacteroidaceae</taxon>
        <taxon>Bacteroides</taxon>
    </lineage>
</organism>
<keyword evidence="3" id="KW-1185">Reference proteome</keyword>
<accession>A0A5D3F6P4</accession>
<sequence>MKKIRTLAYAAIALFLANVPTACGNDESTGSNTGGTIDESKYVWSKDGGLNACDHILFAGNTLGNGDDEFVFNGKQILPKGTYTLKGWIYIANGAELTLQPGTVIKGDKTSKASLIVERGGKLHAQGTKSEPIVFTSAQPKGNRKPGDWGGIILCGKAPNNQKEMQIEGGPRTRHGGSDPADNSGTLSYVRIEFAGYPFQANQEINGLTMGSVGSGTKIDHIQVSYSNDDSYEWFGGTVNCKHLIAYKGWDDDFDTDNGFCGKVQFCLSIRDSRIADTSNSNGFESDNWKDGTNLSPMTRPVFSNVTFIGPKAMDESFVNEAGPGKYINGGNYNPNNGSALGRYQAAIQIRRYSNLSCFNSIAVGYPVGLIIENDKGDAQGSAAKGELKLRNIWFADMALVGSDKNSSFTTGEKAFSKTFFETQPGNKVVTAAELGMKAGNYLKAPCIPGKEAQTAASFADAMLSEGFEQVAYIGAFGSNDNWLEGWTNFDPNNTNY</sequence>
<gene>
    <name evidence="2" type="ORF">FNJ60_14770</name>
</gene>
<feature type="chain" id="PRO_5030116394" description="T9SS C-terminal target domain-containing protein" evidence="1">
    <location>
        <begin position="25"/>
        <end position="497"/>
    </location>
</feature>
<dbReference type="EMBL" id="VKLW01000058">
    <property type="protein sequence ID" value="TYK31825.1"/>
    <property type="molecule type" value="Genomic_DNA"/>
</dbReference>
<feature type="signal peptide" evidence="1">
    <location>
        <begin position="1"/>
        <end position="24"/>
    </location>
</feature>
<dbReference type="PANTHER" id="PTHR41339:SF1">
    <property type="entry name" value="SECRETED PROTEIN"/>
    <property type="match status" value="1"/>
</dbReference>
<evidence type="ECO:0000313" key="3">
    <source>
        <dbReference type="Proteomes" id="UP000324383"/>
    </source>
</evidence>
<comment type="caution">
    <text evidence="2">The sequence shown here is derived from an EMBL/GenBank/DDBJ whole genome shotgun (WGS) entry which is preliminary data.</text>
</comment>
<dbReference type="RefSeq" id="WP_148727641.1">
    <property type="nucleotide sequence ID" value="NZ_CP197398.1"/>
</dbReference>
<dbReference type="PANTHER" id="PTHR41339">
    <property type="entry name" value="LIPL48"/>
    <property type="match status" value="1"/>
</dbReference>